<gene>
    <name evidence="3" type="ORF">PAC_07414</name>
</gene>
<keyword evidence="3" id="KW-0645">Protease</keyword>
<dbReference type="STRING" id="576137.A0A1L7WXQ2"/>
<proteinExistence type="predicted"/>
<dbReference type="Gene3D" id="3.30.40.10">
    <property type="entry name" value="Zinc/RING finger domain, C3HC4 (zinc finger)"/>
    <property type="match status" value="1"/>
</dbReference>
<evidence type="ECO:0000313" key="4">
    <source>
        <dbReference type="Proteomes" id="UP000184330"/>
    </source>
</evidence>
<dbReference type="GO" id="GO:0005634">
    <property type="term" value="C:nucleus"/>
    <property type="evidence" value="ECO:0007669"/>
    <property type="project" value="TreeGrafter"/>
</dbReference>
<dbReference type="SUPFAM" id="SSF57850">
    <property type="entry name" value="RING/U-box"/>
    <property type="match status" value="1"/>
</dbReference>
<protein>
    <submittedName>
        <fullName evidence="3">Related to ubiquitin-specific protease 22</fullName>
    </submittedName>
</protein>
<dbReference type="Proteomes" id="UP000184330">
    <property type="component" value="Unassembled WGS sequence"/>
</dbReference>
<evidence type="ECO:0000256" key="1">
    <source>
        <dbReference type="SAM" id="MobiDB-lite"/>
    </source>
</evidence>
<dbReference type="InterPro" id="IPR028889">
    <property type="entry name" value="USP"/>
</dbReference>
<dbReference type="InterPro" id="IPR050164">
    <property type="entry name" value="Peptidase_C19"/>
</dbReference>
<dbReference type="PANTHER" id="PTHR24006:SF937">
    <property type="entry name" value="UBIQUITIN CARBOXYL-TERMINAL HYDROLASE"/>
    <property type="match status" value="1"/>
</dbReference>
<keyword evidence="4" id="KW-1185">Reference proteome</keyword>
<dbReference type="SUPFAM" id="SSF54001">
    <property type="entry name" value="Cysteine proteinases"/>
    <property type="match status" value="1"/>
</dbReference>
<accession>A0A1L7WXQ2</accession>
<dbReference type="PROSITE" id="PS00973">
    <property type="entry name" value="USP_2"/>
    <property type="match status" value="1"/>
</dbReference>
<dbReference type="AlphaFoldDB" id="A0A1L7WXQ2"/>
<dbReference type="InterPro" id="IPR038765">
    <property type="entry name" value="Papain-like_cys_pep_sf"/>
</dbReference>
<dbReference type="OrthoDB" id="289038at2759"/>
<dbReference type="GO" id="GO:0016579">
    <property type="term" value="P:protein deubiquitination"/>
    <property type="evidence" value="ECO:0007669"/>
    <property type="project" value="InterPro"/>
</dbReference>
<dbReference type="InterPro" id="IPR018200">
    <property type="entry name" value="USP_CS"/>
</dbReference>
<dbReference type="InterPro" id="IPR013083">
    <property type="entry name" value="Znf_RING/FYVE/PHD"/>
</dbReference>
<dbReference type="EMBL" id="FJOG01000010">
    <property type="protein sequence ID" value="CZR57525.1"/>
    <property type="molecule type" value="Genomic_DNA"/>
</dbReference>
<dbReference type="Gene3D" id="3.90.70.10">
    <property type="entry name" value="Cysteine proteinases"/>
    <property type="match status" value="1"/>
</dbReference>
<evidence type="ECO:0000259" key="2">
    <source>
        <dbReference type="PROSITE" id="PS50235"/>
    </source>
</evidence>
<dbReference type="InterPro" id="IPR001394">
    <property type="entry name" value="Peptidase_C19_UCH"/>
</dbReference>
<feature type="domain" description="USP" evidence="2">
    <location>
        <begin position="180"/>
        <end position="522"/>
    </location>
</feature>
<dbReference type="PANTHER" id="PTHR24006">
    <property type="entry name" value="UBIQUITIN CARBOXYL-TERMINAL HYDROLASE"/>
    <property type="match status" value="1"/>
</dbReference>
<organism evidence="3 4">
    <name type="scientific">Phialocephala subalpina</name>
    <dbReference type="NCBI Taxonomy" id="576137"/>
    <lineage>
        <taxon>Eukaryota</taxon>
        <taxon>Fungi</taxon>
        <taxon>Dikarya</taxon>
        <taxon>Ascomycota</taxon>
        <taxon>Pezizomycotina</taxon>
        <taxon>Leotiomycetes</taxon>
        <taxon>Helotiales</taxon>
        <taxon>Mollisiaceae</taxon>
        <taxon>Phialocephala</taxon>
        <taxon>Phialocephala fortinii species complex</taxon>
    </lineage>
</organism>
<evidence type="ECO:0000313" key="3">
    <source>
        <dbReference type="EMBL" id="CZR57525.1"/>
    </source>
</evidence>
<dbReference type="GO" id="GO:0005829">
    <property type="term" value="C:cytosol"/>
    <property type="evidence" value="ECO:0007669"/>
    <property type="project" value="TreeGrafter"/>
</dbReference>
<sequence>MESSRPGTPMTPRRMKEDKPTYKPGVLSYGCDHLRLSMIKPKGRSLFLKNYKNALVSITDNSPILVQHYKDKKDRTVARIGPLYLCTQCDLTFPEDRLEEHSKTDGHRIYVESRKGHVFCNMCKDFVFDPTLEALRTKKVETGSFAGSRKRKPDQHADLFQEATMKEHASKRACNTISVRGMWNMGSTCYMTVILESLVHNPLVRNFYLSEGHKPTTCPRSQNNEPCLSCNMDEMFQLFNNFEDKTPFRPHDILGSFILSSKAAYAALLPNEQQDAHEFLNFLLEELHEITSSDAQLLALESSPTKRSKYHSEDCDCVVHQTFYGKTQSIIKCRGEVGGKKCGAVTRSSPQQFSDLSLGLEFLGKNSLPSLEKLLKKEYFTQEQCEYTCSTCGSKKATKQVSIKTLPNVLCIQLKRFSQRGSGAIKIKKKVSFPLKLEMLPYTDRSGEAKGHGKTQHALKTRSTYHLQSVVVHKGSALEQGHYISYSKYDNQWFQFDDHKSLLASKSEVLGAEAYMLFYVIQSLASADEQN</sequence>
<dbReference type="GO" id="GO:0006508">
    <property type="term" value="P:proteolysis"/>
    <property type="evidence" value="ECO:0007669"/>
    <property type="project" value="UniProtKB-KW"/>
</dbReference>
<name>A0A1L7WXQ2_9HELO</name>
<dbReference type="Pfam" id="PF00443">
    <property type="entry name" value="UCH"/>
    <property type="match status" value="1"/>
</dbReference>
<dbReference type="GO" id="GO:0004843">
    <property type="term" value="F:cysteine-type deubiquitinase activity"/>
    <property type="evidence" value="ECO:0007669"/>
    <property type="project" value="InterPro"/>
</dbReference>
<feature type="region of interest" description="Disordered" evidence="1">
    <location>
        <begin position="1"/>
        <end position="22"/>
    </location>
</feature>
<keyword evidence="3" id="KW-0378">Hydrolase</keyword>
<dbReference type="PROSITE" id="PS50235">
    <property type="entry name" value="USP_3"/>
    <property type="match status" value="1"/>
</dbReference>
<reference evidence="3 4" key="1">
    <citation type="submission" date="2016-03" db="EMBL/GenBank/DDBJ databases">
        <authorList>
            <person name="Ploux O."/>
        </authorList>
    </citation>
    <scope>NUCLEOTIDE SEQUENCE [LARGE SCALE GENOMIC DNA]</scope>
    <source>
        <strain evidence="3 4">UAMH 11012</strain>
    </source>
</reference>